<reference evidence="3 4" key="1">
    <citation type="submission" date="2020-03" db="EMBL/GenBank/DDBJ databases">
        <title>WGS of actinomycetes isolated from Thailand.</title>
        <authorList>
            <person name="Thawai C."/>
        </authorList>
    </citation>
    <scope>NUCLEOTIDE SEQUENCE [LARGE SCALE GENOMIC DNA]</scope>
    <source>
        <strain evidence="3 4">PRB2-1</strain>
    </source>
</reference>
<gene>
    <name evidence="3" type="ORF">HCN08_05205</name>
</gene>
<sequence>MSNTIVVGVDGSTPSLQALRWAGRQAELTGARIVAVIAWELPGGFGWAGIPGLPQDLDLEEPAAEALAEAVKEALPPAQAENTEQVVVLGNPAEALLERADEEEAELIVVGVRGYGTFRRTLLGSVSHTVTVQATCPVVVVRGITDVPGAGAGEAGDDSQ</sequence>
<evidence type="ECO:0000313" key="4">
    <source>
        <dbReference type="Proteomes" id="UP000734511"/>
    </source>
</evidence>
<comment type="similarity">
    <text evidence="1">Belongs to the universal stress protein A family.</text>
</comment>
<dbReference type="PANTHER" id="PTHR31964:SF113">
    <property type="entry name" value="USPA DOMAIN-CONTAINING PROTEIN"/>
    <property type="match status" value="1"/>
</dbReference>
<dbReference type="PANTHER" id="PTHR31964">
    <property type="entry name" value="ADENINE NUCLEOTIDE ALPHA HYDROLASES-LIKE SUPERFAMILY PROTEIN"/>
    <property type="match status" value="1"/>
</dbReference>
<dbReference type="InterPro" id="IPR014729">
    <property type="entry name" value="Rossmann-like_a/b/a_fold"/>
</dbReference>
<dbReference type="Proteomes" id="UP000734511">
    <property type="component" value="Unassembled WGS sequence"/>
</dbReference>
<proteinExistence type="inferred from homology"/>
<dbReference type="InterPro" id="IPR006016">
    <property type="entry name" value="UspA"/>
</dbReference>
<protein>
    <submittedName>
        <fullName evidence="3">Universal stress protein</fullName>
    </submittedName>
</protein>
<keyword evidence="4" id="KW-1185">Reference proteome</keyword>
<evidence type="ECO:0000313" key="3">
    <source>
        <dbReference type="EMBL" id="NJP42810.1"/>
    </source>
</evidence>
<comment type="caution">
    <text evidence="3">The sequence shown here is derived from an EMBL/GenBank/DDBJ whole genome shotgun (WGS) entry which is preliminary data.</text>
</comment>
<dbReference type="CDD" id="cd00293">
    <property type="entry name" value="USP-like"/>
    <property type="match status" value="1"/>
</dbReference>
<dbReference type="SUPFAM" id="SSF52402">
    <property type="entry name" value="Adenine nucleotide alpha hydrolases-like"/>
    <property type="match status" value="1"/>
</dbReference>
<dbReference type="Pfam" id="PF00582">
    <property type="entry name" value="Usp"/>
    <property type="match status" value="1"/>
</dbReference>
<name>A0ABX0ZIC0_9ACTN</name>
<dbReference type="Gene3D" id="3.40.50.620">
    <property type="entry name" value="HUPs"/>
    <property type="match status" value="1"/>
</dbReference>
<dbReference type="InterPro" id="IPR006015">
    <property type="entry name" value="Universal_stress_UspA"/>
</dbReference>
<dbReference type="RefSeq" id="WP_167981695.1">
    <property type="nucleotide sequence ID" value="NZ_JAATEJ010000003.1"/>
</dbReference>
<evidence type="ECO:0000256" key="1">
    <source>
        <dbReference type="ARBA" id="ARBA00008791"/>
    </source>
</evidence>
<organism evidence="3 4">
    <name type="scientific">Actinacidiphila epipremni</name>
    <dbReference type="NCBI Taxonomy" id="2053013"/>
    <lineage>
        <taxon>Bacteria</taxon>
        <taxon>Bacillati</taxon>
        <taxon>Actinomycetota</taxon>
        <taxon>Actinomycetes</taxon>
        <taxon>Kitasatosporales</taxon>
        <taxon>Streptomycetaceae</taxon>
        <taxon>Actinacidiphila</taxon>
    </lineage>
</organism>
<dbReference type="EMBL" id="JAATEJ010000003">
    <property type="protein sequence ID" value="NJP42810.1"/>
    <property type="molecule type" value="Genomic_DNA"/>
</dbReference>
<evidence type="ECO:0000259" key="2">
    <source>
        <dbReference type="Pfam" id="PF00582"/>
    </source>
</evidence>
<feature type="domain" description="UspA" evidence="2">
    <location>
        <begin position="1"/>
        <end position="142"/>
    </location>
</feature>
<dbReference type="PRINTS" id="PR01438">
    <property type="entry name" value="UNVRSLSTRESS"/>
</dbReference>
<accession>A0ABX0ZIC0</accession>